<name>A0AAN1RZ61_9BORD</name>
<sequence length="842" mass="89198">MMDFPDKKPAPGAWRAAFKLGLAMLRRDGRAGELRLLALALVVAVAAVTSVGFLADRVSRALERDAAQMLGADLVLEADEPIPPEVDREAAQRGLTVAHTLQFPSMAMAGDSAQLVSVKAVDPGYPLRGALRVAPAPFEPDAPARGIPAPGTVWADPQLLALLGLKVGDALKLGDARFTVARVLTYEPDRGMQFVNVAPRVMLGRADLAATGLVTTGSRIGYALLAAGDAQAVAQFQAWLGQHLQRGQRIATLESGRPEMRRTLDRAQRFLSLVALLAVLISAVAVALAAGRFMTRHRDGVAVMRCLGASQALVARTLWVEFAALGLLACGAGGAVGYGVHQLLVSALAGLIDTQLPAATLLPALQGLLTGLLMLLGFALPTLARLRHVPPARVLRREDGRLPARSALGYAVGAGGLALLIWWFAGDLRLGAVVAGGFLAAFAVFGAVAALCVQGLARLRPRLAGLPTLRFALAGVVRRRMATITQVCALAMGLMALLLLAMTRADLVDGWRRTVPADAPNRFLINIQPDQREAVLARLQAEGLAQIRLWPMVRGRLIAVNDKAVGPDDYDEPRAKRLVDREFNLSYAETAPEGNRMESGRWLDPAGQEVSLESGLAKSLGLSAGDKLDFDIAGQTVRVTVAGTRRVDWDTMRVNFFAILSPPALADMPQSWITSFYLPPEKAVLLRDLVRDYPNLTVFDVGAILGQLQSVLTEVVKAVQLLFMFTLGAGVLVLATALSATRDERIREAAVLRALGATRAQLARAQRLELLAVGALAGLLAAAGATAVAWVLSTQVFDFAISLSLWPWAAGAAAGMAGAWAGGALALRGVLRTPPLVTLRDA</sequence>
<evidence type="ECO:0000256" key="1">
    <source>
        <dbReference type="ARBA" id="ARBA00004651"/>
    </source>
</evidence>
<evidence type="ECO:0000256" key="5">
    <source>
        <dbReference type="ARBA" id="ARBA00023136"/>
    </source>
</evidence>
<evidence type="ECO:0000313" key="8">
    <source>
        <dbReference type="EMBL" id="AZW18128.1"/>
    </source>
</evidence>
<keyword evidence="4 6" id="KW-1133">Transmembrane helix</keyword>
<accession>A0AAN1RZ61</accession>
<dbReference type="PANTHER" id="PTHR30287:SF1">
    <property type="entry name" value="INNER MEMBRANE PROTEIN"/>
    <property type="match status" value="1"/>
</dbReference>
<feature type="transmembrane region" description="Helical" evidence="6">
    <location>
        <begin position="34"/>
        <end position="55"/>
    </location>
</feature>
<keyword evidence="2" id="KW-1003">Cell membrane</keyword>
<evidence type="ECO:0000259" key="7">
    <source>
        <dbReference type="Pfam" id="PF02687"/>
    </source>
</evidence>
<feature type="transmembrane region" description="Helical" evidence="6">
    <location>
        <begin position="718"/>
        <end position="738"/>
    </location>
</feature>
<feature type="transmembrane region" description="Helical" evidence="6">
    <location>
        <begin position="805"/>
        <end position="827"/>
    </location>
</feature>
<feature type="transmembrane region" description="Helical" evidence="6">
    <location>
        <begin position="770"/>
        <end position="793"/>
    </location>
</feature>
<feature type="transmembrane region" description="Helical" evidence="6">
    <location>
        <begin position="326"/>
        <end position="352"/>
    </location>
</feature>
<organism evidence="8 9">
    <name type="scientific">Bordetella hinzii</name>
    <dbReference type="NCBI Taxonomy" id="103855"/>
    <lineage>
        <taxon>Bacteria</taxon>
        <taxon>Pseudomonadati</taxon>
        <taxon>Pseudomonadota</taxon>
        <taxon>Betaproteobacteria</taxon>
        <taxon>Burkholderiales</taxon>
        <taxon>Alcaligenaceae</taxon>
        <taxon>Bordetella</taxon>
    </lineage>
</organism>
<proteinExistence type="predicted"/>
<feature type="transmembrane region" description="Helical" evidence="6">
    <location>
        <begin position="270"/>
        <end position="290"/>
    </location>
</feature>
<dbReference type="PANTHER" id="PTHR30287">
    <property type="entry name" value="MEMBRANE COMPONENT OF PREDICTED ABC SUPERFAMILY METABOLITE UPTAKE TRANSPORTER"/>
    <property type="match status" value="1"/>
</dbReference>
<evidence type="ECO:0000313" key="9">
    <source>
        <dbReference type="Proteomes" id="UP000282741"/>
    </source>
</evidence>
<gene>
    <name evidence="8" type="ORF">CS347_15805</name>
</gene>
<feature type="transmembrane region" description="Helical" evidence="6">
    <location>
        <begin position="302"/>
        <end position="319"/>
    </location>
</feature>
<feature type="domain" description="ABC3 transporter permease C-terminal" evidence="7">
    <location>
        <begin position="273"/>
        <end position="390"/>
    </location>
</feature>
<feature type="transmembrane region" description="Helical" evidence="6">
    <location>
        <begin position="364"/>
        <end position="386"/>
    </location>
</feature>
<comment type="subcellular location">
    <subcellularLocation>
        <location evidence="1">Cell membrane</location>
        <topology evidence="1">Multi-pass membrane protein</topology>
    </subcellularLocation>
</comment>
<keyword evidence="3 6" id="KW-0812">Transmembrane</keyword>
<reference evidence="9" key="1">
    <citation type="submission" date="2017-10" db="EMBL/GenBank/DDBJ databases">
        <title>Whole genome sequencing of various Bordetella species.</title>
        <authorList>
            <person name="Weigand M.R."/>
            <person name="Loparev V."/>
            <person name="Peng Y."/>
            <person name="Bowden K.E."/>
            <person name="Tondella M.L."/>
            <person name="Williams M.M."/>
        </authorList>
    </citation>
    <scope>NUCLEOTIDE SEQUENCE [LARGE SCALE GENOMIC DNA]</scope>
    <source>
        <strain evidence="9">H720</strain>
    </source>
</reference>
<dbReference type="GO" id="GO:0005886">
    <property type="term" value="C:plasma membrane"/>
    <property type="evidence" value="ECO:0007669"/>
    <property type="project" value="UniProtKB-SubCell"/>
</dbReference>
<dbReference type="Proteomes" id="UP000282741">
    <property type="component" value="Chromosome"/>
</dbReference>
<feature type="transmembrane region" description="Helical" evidence="6">
    <location>
        <begin position="431"/>
        <end position="453"/>
    </location>
</feature>
<feature type="transmembrane region" description="Helical" evidence="6">
    <location>
        <begin position="407"/>
        <end position="425"/>
    </location>
</feature>
<dbReference type="AlphaFoldDB" id="A0AAN1RZ61"/>
<evidence type="ECO:0000256" key="6">
    <source>
        <dbReference type="SAM" id="Phobius"/>
    </source>
</evidence>
<dbReference type="EMBL" id="CP024172">
    <property type="protein sequence ID" value="AZW18128.1"/>
    <property type="molecule type" value="Genomic_DNA"/>
</dbReference>
<dbReference type="GeneID" id="92994434"/>
<keyword evidence="5 6" id="KW-0472">Membrane</keyword>
<evidence type="ECO:0000256" key="3">
    <source>
        <dbReference type="ARBA" id="ARBA00022692"/>
    </source>
</evidence>
<protein>
    <submittedName>
        <fullName evidence="8">ABC transporter permease</fullName>
    </submittedName>
</protein>
<evidence type="ECO:0000256" key="4">
    <source>
        <dbReference type="ARBA" id="ARBA00022989"/>
    </source>
</evidence>
<dbReference type="InterPro" id="IPR038766">
    <property type="entry name" value="Membrane_comp_ABC_pdt"/>
</dbReference>
<dbReference type="RefSeq" id="WP_126623593.1">
    <property type="nucleotide sequence ID" value="NZ_CP012077.1"/>
</dbReference>
<dbReference type="InterPro" id="IPR003838">
    <property type="entry name" value="ABC3_permease_C"/>
</dbReference>
<dbReference type="Pfam" id="PF02687">
    <property type="entry name" value="FtsX"/>
    <property type="match status" value="2"/>
</dbReference>
<evidence type="ECO:0000256" key="2">
    <source>
        <dbReference type="ARBA" id="ARBA00022475"/>
    </source>
</evidence>
<feature type="transmembrane region" description="Helical" evidence="6">
    <location>
        <begin position="481"/>
        <end position="502"/>
    </location>
</feature>
<feature type="domain" description="ABC3 transporter permease C-terminal" evidence="7">
    <location>
        <begin position="723"/>
        <end position="835"/>
    </location>
</feature>